<gene>
    <name evidence="1" type="ORF">L1987_60087</name>
</gene>
<sequence length="97" mass="11146">MFSFKFQEFHLDLWSNKLEIAFHLLSFLSKFNTFASLSHLIYQVSAFYAFSCLVLYVGVRENLGRVACCGDGVETYFEGAEGFAEGSSYFMQRWSCC</sequence>
<protein>
    <submittedName>
        <fullName evidence="1">Uncharacterized protein</fullName>
    </submittedName>
</protein>
<evidence type="ECO:0000313" key="2">
    <source>
        <dbReference type="Proteomes" id="UP001056120"/>
    </source>
</evidence>
<evidence type="ECO:0000313" key="1">
    <source>
        <dbReference type="EMBL" id="KAI3742406.1"/>
    </source>
</evidence>
<comment type="caution">
    <text evidence="1">The sequence shown here is derived from an EMBL/GenBank/DDBJ whole genome shotgun (WGS) entry which is preliminary data.</text>
</comment>
<reference evidence="1 2" key="2">
    <citation type="journal article" date="2022" name="Mol. Ecol. Resour.">
        <title>The genomes of chicory, endive, great burdock and yacon provide insights into Asteraceae paleo-polyploidization history and plant inulin production.</title>
        <authorList>
            <person name="Fan W."/>
            <person name="Wang S."/>
            <person name="Wang H."/>
            <person name="Wang A."/>
            <person name="Jiang F."/>
            <person name="Liu H."/>
            <person name="Zhao H."/>
            <person name="Xu D."/>
            <person name="Zhang Y."/>
        </authorList>
    </citation>
    <scope>NUCLEOTIDE SEQUENCE [LARGE SCALE GENOMIC DNA]</scope>
    <source>
        <strain evidence="2">cv. Yunnan</strain>
        <tissue evidence="1">Leaves</tissue>
    </source>
</reference>
<organism evidence="1 2">
    <name type="scientific">Smallanthus sonchifolius</name>
    <dbReference type="NCBI Taxonomy" id="185202"/>
    <lineage>
        <taxon>Eukaryota</taxon>
        <taxon>Viridiplantae</taxon>
        <taxon>Streptophyta</taxon>
        <taxon>Embryophyta</taxon>
        <taxon>Tracheophyta</taxon>
        <taxon>Spermatophyta</taxon>
        <taxon>Magnoliopsida</taxon>
        <taxon>eudicotyledons</taxon>
        <taxon>Gunneridae</taxon>
        <taxon>Pentapetalae</taxon>
        <taxon>asterids</taxon>
        <taxon>campanulids</taxon>
        <taxon>Asterales</taxon>
        <taxon>Asteraceae</taxon>
        <taxon>Asteroideae</taxon>
        <taxon>Heliantheae alliance</taxon>
        <taxon>Millerieae</taxon>
        <taxon>Smallanthus</taxon>
    </lineage>
</organism>
<reference evidence="2" key="1">
    <citation type="journal article" date="2022" name="Mol. Ecol. Resour.">
        <title>The genomes of chicory, endive, great burdock and yacon provide insights into Asteraceae palaeo-polyploidization history and plant inulin production.</title>
        <authorList>
            <person name="Fan W."/>
            <person name="Wang S."/>
            <person name="Wang H."/>
            <person name="Wang A."/>
            <person name="Jiang F."/>
            <person name="Liu H."/>
            <person name="Zhao H."/>
            <person name="Xu D."/>
            <person name="Zhang Y."/>
        </authorList>
    </citation>
    <scope>NUCLEOTIDE SEQUENCE [LARGE SCALE GENOMIC DNA]</scope>
    <source>
        <strain evidence="2">cv. Yunnan</strain>
    </source>
</reference>
<keyword evidence="2" id="KW-1185">Reference proteome</keyword>
<dbReference type="EMBL" id="CM042037">
    <property type="protein sequence ID" value="KAI3742406.1"/>
    <property type="molecule type" value="Genomic_DNA"/>
</dbReference>
<accession>A0ACB9D7W4</accession>
<name>A0ACB9D7W4_9ASTR</name>
<proteinExistence type="predicted"/>
<dbReference type="Proteomes" id="UP001056120">
    <property type="component" value="Linkage Group LG20"/>
</dbReference>